<dbReference type="GO" id="GO:1990904">
    <property type="term" value="C:ribonucleoprotein complex"/>
    <property type="evidence" value="ECO:0007669"/>
    <property type="project" value="TreeGrafter"/>
</dbReference>
<dbReference type="PROSITE" id="PS00690">
    <property type="entry name" value="DEAH_ATP_HELICASE"/>
    <property type="match status" value="1"/>
</dbReference>
<dbReference type="Pfam" id="PF00035">
    <property type="entry name" value="dsrm"/>
    <property type="match status" value="1"/>
</dbReference>
<evidence type="ECO:0000256" key="7">
    <source>
        <dbReference type="ARBA" id="ARBA00022806"/>
    </source>
</evidence>
<dbReference type="SUPFAM" id="SSF52540">
    <property type="entry name" value="P-loop containing nucleoside triphosphate hydrolases"/>
    <property type="match status" value="1"/>
</dbReference>
<proteinExistence type="inferred from homology"/>
<dbReference type="Gene3D" id="1.20.120.1080">
    <property type="match status" value="1"/>
</dbReference>
<evidence type="ECO:0000313" key="16">
    <source>
        <dbReference type="Proteomes" id="UP000440578"/>
    </source>
</evidence>
<dbReference type="InterPro" id="IPR007502">
    <property type="entry name" value="Helicase-assoc_dom"/>
</dbReference>
<evidence type="ECO:0000256" key="10">
    <source>
        <dbReference type="PROSITE-ProRule" id="PRU00266"/>
    </source>
</evidence>
<evidence type="ECO:0000256" key="9">
    <source>
        <dbReference type="ARBA" id="ARBA00023242"/>
    </source>
</evidence>
<keyword evidence="6" id="KW-0378">Hydrolase</keyword>
<reference evidence="15 16" key="1">
    <citation type="submission" date="2019-07" db="EMBL/GenBank/DDBJ databases">
        <title>Draft genome assembly of a fouling barnacle, Amphibalanus amphitrite (Darwin, 1854): The first reference genome for Thecostraca.</title>
        <authorList>
            <person name="Kim W."/>
        </authorList>
    </citation>
    <scope>NUCLEOTIDE SEQUENCE [LARGE SCALE GENOMIC DNA]</scope>
    <source>
        <strain evidence="15">SNU_AA5</strain>
        <tissue evidence="15">Soma without cirri and trophi</tissue>
    </source>
</reference>
<dbReference type="FunFam" id="3.30.160.20:FF:000028">
    <property type="entry name" value="ATP-dependent RNA helicase A"/>
    <property type="match status" value="1"/>
</dbReference>
<dbReference type="CDD" id="cd18791">
    <property type="entry name" value="SF2_C_RHA"/>
    <property type="match status" value="1"/>
</dbReference>
<dbReference type="Gene3D" id="3.40.50.300">
    <property type="entry name" value="P-loop containing nucleotide triphosphate hydrolases"/>
    <property type="match status" value="2"/>
</dbReference>
<keyword evidence="7 15" id="KW-0347">Helicase</keyword>
<evidence type="ECO:0000256" key="5">
    <source>
        <dbReference type="ARBA" id="ARBA00022741"/>
    </source>
</evidence>
<dbReference type="PROSITE" id="PS51192">
    <property type="entry name" value="HELICASE_ATP_BIND_1"/>
    <property type="match status" value="1"/>
</dbReference>
<comment type="caution">
    <text evidence="15">The sequence shown here is derived from an EMBL/GenBank/DDBJ whole genome shotgun (WGS) entry which is preliminary data.</text>
</comment>
<gene>
    <name evidence="15" type="primary">dhx9_2</name>
    <name evidence="15" type="ORF">FJT64_020933</name>
</gene>
<dbReference type="GO" id="GO:0040029">
    <property type="term" value="P:epigenetic regulation of gene expression"/>
    <property type="evidence" value="ECO:0007669"/>
    <property type="project" value="UniProtKB-ARBA"/>
</dbReference>
<evidence type="ECO:0000259" key="14">
    <source>
        <dbReference type="PROSITE" id="PS51194"/>
    </source>
</evidence>
<feature type="compositionally biased region" description="Pro residues" evidence="11">
    <location>
        <begin position="1155"/>
        <end position="1166"/>
    </location>
</feature>
<dbReference type="SMART" id="SM00847">
    <property type="entry name" value="HA2"/>
    <property type="match status" value="1"/>
</dbReference>
<dbReference type="InterPro" id="IPR011545">
    <property type="entry name" value="DEAD/DEAH_box_helicase_dom"/>
</dbReference>
<keyword evidence="10" id="KW-0694">RNA-binding</keyword>
<feature type="domain" description="Helicase ATP-binding" evidence="13">
    <location>
        <begin position="379"/>
        <end position="545"/>
    </location>
</feature>
<dbReference type="Pfam" id="PF00271">
    <property type="entry name" value="Helicase_C"/>
    <property type="match status" value="1"/>
</dbReference>
<sequence length="1218" mass="134469">MAETNNSKEFLYSHLGKKKLAPDYSLRNSGPSHRQRFLCELRVSGYPYTAVGNSTNKKDAQTNAAKDFIQYLVRKGEIKPSDVPGEGGGQASSNAQAGGYAAPPMQPVPQLHEQGNVYKPINSAPDSTYLDKIAAMSEKEVEGQEDVDINASIHGNWSMENAKSKLHQFLQSSRLQADYKYSQVGPDHNRPVTDLTGRTADSRATRLRPWRRALTAASKACALSLVRQLFHLGVIEPFSGTLKKERSEEMPAYPVAVSPELSEQLDKLLDKLGLKPPSKLESTTDEPVSLVTDTRLAEFTAAAHPQPAGVVSWSPPQPNWNPWTACNIDEGPLATATLDAISEDLCRSYQDQLKEDTQLQKMVEERQKLPVFETREHILHTINNNPVVVIRGATGCGKTTQVCQYILDEHIQSGQGGHCNIVVTQPRRISAVSVADRICQERNQPLGQAVGYSVRFESALPRPYGSILFCTVGVLLRKLEAGLRGISHVIVDEIHERDINSDFILVVLRDMIRQYPDLRLILMSATIDTTLFTDYFGGCPVIEVSGRTYPVKEYFLEDCVELCKFVPVPDTRKRKRDDDDDGGLADGDDGPASKNLNKVVDPRQYSPATQAAMSQLSERETSFELIEAILRYCKDTGTPGAVLIFLPGWNLIFALLRHLQQSSTFGGPDYLVLPLHSQLPREDQRRVFDPVPEHVTKIILSTNIAETSITINDVVFVIDSSKAKMKMFTSHNNMTNYATVWASRTNLEQRRGRAGRVRPGYCFHLCSRARFEQLEEHVTPEMFRTPLHEVALSIKLLRLGGVGDFLSKAVQAPPIDAVIEAEFLLRDMRCLDSQNELTPLGRLLARLPVEPRLGRMLVLASCFGLADAACTVAAQSDGGDVFLSALGSEQRRVTYQQRRFAGNRCSDHLATLNAFQAWENAREGGEQAEIQFCDNQMLSMPTLRVMSEAKNQLKQLLVSAGFPEQCLQPVPMDFNGPDTGLDTLAALLAAGTYPNVCYHKEKRKVLTMESKMALVHKSSVNCNKFEVTFPSPFFVFGEKIRTRAVSCKQMTMVTPLHLLLFASRRVEVIKEVVRLDGWLNLAMPAELAARVVLLRPALEQLLVHACTDPESLSQPSENDAAIVACVRQLCQLNAARYGMAPLPPPPGHGNKRPFHGPPPPRGPPPFSGGGRGGSFNSMFGHHGGYRPRMRGGPRGFGGPRGGFGGPRGGYGPRMGGGY</sequence>
<dbReference type="InterPro" id="IPR044445">
    <property type="entry name" value="DHX9_DSRM_1"/>
</dbReference>
<dbReference type="GO" id="GO:0005524">
    <property type="term" value="F:ATP binding"/>
    <property type="evidence" value="ECO:0007669"/>
    <property type="project" value="UniProtKB-KW"/>
</dbReference>
<dbReference type="Proteomes" id="UP000440578">
    <property type="component" value="Unassembled WGS sequence"/>
</dbReference>
<dbReference type="PROSITE" id="PS50137">
    <property type="entry name" value="DS_RBD"/>
    <property type="match status" value="1"/>
</dbReference>
<evidence type="ECO:0000259" key="13">
    <source>
        <dbReference type="PROSITE" id="PS51192"/>
    </source>
</evidence>
<feature type="domain" description="Helicase C-terminal" evidence="14">
    <location>
        <begin position="625"/>
        <end position="798"/>
    </location>
</feature>
<feature type="compositionally biased region" description="Acidic residues" evidence="11">
    <location>
        <begin position="578"/>
        <end position="589"/>
    </location>
</feature>
<dbReference type="InterPro" id="IPR014720">
    <property type="entry name" value="dsRBD_dom"/>
</dbReference>
<dbReference type="GO" id="GO:0003724">
    <property type="term" value="F:RNA helicase activity"/>
    <property type="evidence" value="ECO:0007669"/>
    <property type="project" value="UniProtKB-EC"/>
</dbReference>
<feature type="region of interest" description="Disordered" evidence="11">
    <location>
        <begin position="79"/>
        <end position="102"/>
    </location>
</feature>
<feature type="compositionally biased region" description="Low complexity" evidence="11">
    <location>
        <begin position="91"/>
        <end position="102"/>
    </location>
</feature>
<accession>A0A6A4WK40</accession>
<dbReference type="AlphaFoldDB" id="A0A6A4WK40"/>
<evidence type="ECO:0000313" key="15">
    <source>
        <dbReference type="EMBL" id="KAF0307757.1"/>
    </source>
</evidence>
<dbReference type="GO" id="GO:0043138">
    <property type="term" value="F:3'-5' DNA helicase activity"/>
    <property type="evidence" value="ECO:0007669"/>
    <property type="project" value="TreeGrafter"/>
</dbReference>
<dbReference type="SMART" id="SM00490">
    <property type="entry name" value="HELICc"/>
    <property type="match status" value="1"/>
</dbReference>
<dbReference type="InterPro" id="IPR002464">
    <property type="entry name" value="DNA/RNA_helicase_DEAH_CS"/>
</dbReference>
<dbReference type="InterPro" id="IPR011709">
    <property type="entry name" value="DEAD-box_helicase_OB_fold"/>
</dbReference>
<keyword evidence="9" id="KW-0539">Nucleus</keyword>
<dbReference type="SMART" id="SM00358">
    <property type="entry name" value="DSRM"/>
    <property type="match status" value="2"/>
</dbReference>
<comment type="similarity">
    <text evidence="2">Belongs to the DEAD box helicase family. DEAH subfamily.</text>
</comment>
<dbReference type="PROSITE" id="PS51194">
    <property type="entry name" value="HELICASE_CTER"/>
    <property type="match status" value="1"/>
</dbReference>
<evidence type="ECO:0000256" key="11">
    <source>
        <dbReference type="SAM" id="MobiDB-lite"/>
    </source>
</evidence>
<dbReference type="Pfam" id="PF21010">
    <property type="entry name" value="HA2_C"/>
    <property type="match status" value="1"/>
</dbReference>
<evidence type="ECO:0000259" key="12">
    <source>
        <dbReference type="PROSITE" id="PS50137"/>
    </source>
</evidence>
<dbReference type="GO" id="GO:0003725">
    <property type="term" value="F:double-stranded RNA binding"/>
    <property type="evidence" value="ECO:0007669"/>
    <property type="project" value="InterPro"/>
</dbReference>
<feature type="compositionally biased region" description="Gly residues" evidence="11">
    <location>
        <begin position="1192"/>
        <end position="1218"/>
    </location>
</feature>
<dbReference type="PANTHER" id="PTHR18934">
    <property type="entry name" value="ATP-DEPENDENT RNA HELICASE"/>
    <property type="match status" value="1"/>
</dbReference>
<evidence type="ECO:0000256" key="8">
    <source>
        <dbReference type="ARBA" id="ARBA00022840"/>
    </source>
</evidence>
<comment type="subcellular location">
    <subcellularLocation>
        <location evidence="1">Nucleus</location>
    </subcellularLocation>
</comment>
<evidence type="ECO:0000256" key="2">
    <source>
        <dbReference type="ARBA" id="ARBA00008792"/>
    </source>
</evidence>
<dbReference type="FunFam" id="3.30.160.20:FF:000026">
    <property type="entry name" value="ATP-dependent RNA helicase A"/>
    <property type="match status" value="1"/>
</dbReference>
<feature type="region of interest" description="Disordered" evidence="11">
    <location>
        <begin position="573"/>
        <end position="600"/>
    </location>
</feature>
<feature type="region of interest" description="Disordered" evidence="11">
    <location>
        <begin position="1141"/>
        <end position="1218"/>
    </location>
</feature>
<keyword evidence="8" id="KW-0067">ATP-binding</keyword>
<dbReference type="InterPro" id="IPR048333">
    <property type="entry name" value="HA2_WH"/>
</dbReference>
<dbReference type="CDD" id="cd19854">
    <property type="entry name" value="DSRM_DHX9_rpt1"/>
    <property type="match status" value="1"/>
</dbReference>
<dbReference type="Pfam" id="PF07717">
    <property type="entry name" value="OB_NTP_bind"/>
    <property type="match status" value="1"/>
</dbReference>
<evidence type="ECO:0000256" key="1">
    <source>
        <dbReference type="ARBA" id="ARBA00004123"/>
    </source>
</evidence>
<protein>
    <recommendedName>
        <fullName evidence="3">RNA helicase</fullName>
        <ecNumber evidence="3">3.6.4.13</ecNumber>
    </recommendedName>
</protein>
<feature type="domain" description="DRBM" evidence="12">
    <location>
        <begin position="6"/>
        <end position="74"/>
    </location>
</feature>
<dbReference type="PANTHER" id="PTHR18934:SF119">
    <property type="entry name" value="ATP-DEPENDENT RNA HELICASE A"/>
    <property type="match status" value="1"/>
</dbReference>
<dbReference type="GO" id="GO:0016887">
    <property type="term" value="F:ATP hydrolysis activity"/>
    <property type="evidence" value="ECO:0007669"/>
    <property type="project" value="TreeGrafter"/>
</dbReference>
<dbReference type="GO" id="GO:0050684">
    <property type="term" value="P:regulation of mRNA processing"/>
    <property type="evidence" value="ECO:0007669"/>
    <property type="project" value="TreeGrafter"/>
</dbReference>
<evidence type="ECO:0000256" key="4">
    <source>
        <dbReference type="ARBA" id="ARBA00022737"/>
    </source>
</evidence>
<evidence type="ECO:0000256" key="3">
    <source>
        <dbReference type="ARBA" id="ARBA00012552"/>
    </source>
</evidence>
<dbReference type="InterPro" id="IPR014001">
    <property type="entry name" value="Helicase_ATP-bd"/>
</dbReference>
<dbReference type="OrthoDB" id="5600252at2759"/>
<name>A0A6A4WK40_AMPAM</name>
<dbReference type="SMART" id="SM00487">
    <property type="entry name" value="DEXDc"/>
    <property type="match status" value="1"/>
</dbReference>
<dbReference type="Pfam" id="PF00270">
    <property type="entry name" value="DEAD"/>
    <property type="match status" value="1"/>
</dbReference>
<dbReference type="EMBL" id="VIIS01000544">
    <property type="protein sequence ID" value="KAF0307757.1"/>
    <property type="molecule type" value="Genomic_DNA"/>
</dbReference>
<organism evidence="15 16">
    <name type="scientific">Amphibalanus amphitrite</name>
    <name type="common">Striped barnacle</name>
    <name type="synonym">Balanus amphitrite</name>
    <dbReference type="NCBI Taxonomy" id="1232801"/>
    <lineage>
        <taxon>Eukaryota</taxon>
        <taxon>Metazoa</taxon>
        <taxon>Ecdysozoa</taxon>
        <taxon>Arthropoda</taxon>
        <taxon>Crustacea</taxon>
        <taxon>Multicrustacea</taxon>
        <taxon>Cirripedia</taxon>
        <taxon>Thoracica</taxon>
        <taxon>Thoracicalcarea</taxon>
        <taxon>Balanomorpha</taxon>
        <taxon>Balanoidea</taxon>
        <taxon>Balanidae</taxon>
        <taxon>Amphibalaninae</taxon>
        <taxon>Amphibalanus</taxon>
    </lineage>
</organism>
<keyword evidence="5" id="KW-0547">Nucleotide-binding</keyword>
<dbReference type="Pfam" id="PF04408">
    <property type="entry name" value="WHD_HA2"/>
    <property type="match status" value="1"/>
</dbReference>
<dbReference type="FunFam" id="3.40.50.300:FF:000284">
    <property type="entry name" value="probable ATP-dependent RNA helicase YTHDC2"/>
    <property type="match status" value="1"/>
</dbReference>
<dbReference type="GO" id="GO:0005730">
    <property type="term" value="C:nucleolus"/>
    <property type="evidence" value="ECO:0007669"/>
    <property type="project" value="TreeGrafter"/>
</dbReference>
<dbReference type="EC" id="3.6.4.13" evidence="3"/>
<dbReference type="Gene3D" id="3.30.160.20">
    <property type="match status" value="2"/>
</dbReference>
<dbReference type="InterPro" id="IPR027417">
    <property type="entry name" value="P-loop_NTPase"/>
</dbReference>
<dbReference type="SUPFAM" id="SSF54768">
    <property type="entry name" value="dsRNA-binding domain-like"/>
    <property type="match status" value="2"/>
</dbReference>
<keyword evidence="16" id="KW-1185">Reference proteome</keyword>
<dbReference type="GO" id="GO:0045944">
    <property type="term" value="P:positive regulation of transcription by RNA polymerase II"/>
    <property type="evidence" value="ECO:0007669"/>
    <property type="project" value="TreeGrafter"/>
</dbReference>
<dbReference type="InterPro" id="IPR001650">
    <property type="entry name" value="Helicase_C-like"/>
</dbReference>
<evidence type="ECO:0000256" key="6">
    <source>
        <dbReference type="ARBA" id="ARBA00022801"/>
    </source>
</evidence>
<keyword evidence="4" id="KW-0677">Repeat</keyword>
<dbReference type="FunFam" id="3.40.50.300:FF:000677">
    <property type="entry name" value="ATP-dependent RNA helicase A"/>
    <property type="match status" value="1"/>
</dbReference>